<proteinExistence type="inferred from homology"/>
<evidence type="ECO:0000313" key="6">
    <source>
        <dbReference type="EMBL" id="CUG49426.1"/>
    </source>
</evidence>
<dbReference type="InterPro" id="IPR020892">
    <property type="entry name" value="Cyclophilin-type_PPIase_CS"/>
</dbReference>
<accession>A0A0S4J0W0</accession>
<protein>
    <recommendedName>
        <fullName evidence="4">Peptidyl-prolyl cis-trans isomerase</fullName>
        <shortName evidence="4">PPIase</shortName>
        <ecNumber evidence="4">5.2.1.8</ecNumber>
    </recommendedName>
</protein>
<reference evidence="7" key="1">
    <citation type="submission" date="2015-09" db="EMBL/GenBank/DDBJ databases">
        <authorList>
            <consortium name="Pathogen Informatics"/>
        </authorList>
    </citation>
    <scope>NUCLEOTIDE SEQUENCE [LARGE SCALE GENOMIC DNA]</scope>
    <source>
        <strain evidence="7">Lake Konstanz</strain>
    </source>
</reference>
<sequence length="245" mass="26254">MLRFACAVAGGVCIGAAERATTVEGRVNAGTGGVTFTPVYMPIETNSRVFFDIGIQDKLTWYGSYAARSLGRVEFELFDDCVPITARNFRELCSGKSGNAPDGKPLHFKGCVFHRIIPKFMIQGGDFTRGNGTGGCSIYGMKFRDESFEGKAGRHRGPGMLSMANAGANTNGSQFFITTVPCPWLDNKHVVFGQVLTGYDVIKDMEGHGSPNGKPDATINITDCGVICDAKVPAMGRGVNKMMGK</sequence>
<comment type="similarity">
    <text evidence="4">Belongs to the cyclophilin-type PPIase family.</text>
</comment>
<dbReference type="PRINTS" id="PR00153">
    <property type="entry name" value="CSAPPISMRASE"/>
</dbReference>
<dbReference type="EC" id="5.2.1.8" evidence="4"/>
<evidence type="ECO:0000256" key="3">
    <source>
        <dbReference type="ARBA" id="ARBA00023235"/>
    </source>
</evidence>
<dbReference type="GO" id="GO:0003755">
    <property type="term" value="F:peptidyl-prolyl cis-trans isomerase activity"/>
    <property type="evidence" value="ECO:0007669"/>
    <property type="project" value="UniProtKB-UniRule"/>
</dbReference>
<comment type="function">
    <text evidence="4">PPIases accelerate the folding of proteins. It catalyzes the cis-trans isomerization of proline imidic peptide bonds in oligopeptides.</text>
</comment>
<dbReference type="OMA" id="GHIPVEN"/>
<organism evidence="6 7">
    <name type="scientific">Bodo saltans</name>
    <name type="common">Flagellated protozoan</name>
    <dbReference type="NCBI Taxonomy" id="75058"/>
    <lineage>
        <taxon>Eukaryota</taxon>
        <taxon>Discoba</taxon>
        <taxon>Euglenozoa</taxon>
        <taxon>Kinetoplastea</taxon>
        <taxon>Metakinetoplastina</taxon>
        <taxon>Eubodonida</taxon>
        <taxon>Bodonidae</taxon>
        <taxon>Bodo</taxon>
    </lineage>
</organism>
<dbReference type="PANTHER" id="PTHR11071">
    <property type="entry name" value="PEPTIDYL-PROLYL CIS-TRANS ISOMERASE"/>
    <property type="match status" value="1"/>
</dbReference>
<dbReference type="InterPro" id="IPR029000">
    <property type="entry name" value="Cyclophilin-like_dom_sf"/>
</dbReference>
<dbReference type="Proteomes" id="UP000051952">
    <property type="component" value="Unassembled WGS sequence"/>
</dbReference>
<dbReference type="Pfam" id="PF00160">
    <property type="entry name" value="Pro_isomerase"/>
    <property type="match status" value="1"/>
</dbReference>
<gene>
    <name evidence="6" type="ORF">BSAL_80165</name>
</gene>
<dbReference type="PROSITE" id="PS50072">
    <property type="entry name" value="CSA_PPIASE_2"/>
    <property type="match status" value="1"/>
</dbReference>
<dbReference type="PANTHER" id="PTHR11071:SF561">
    <property type="entry name" value="PEPTIDYL-PROLYL CIS-TRANS ISOMERASE D-RELATED"/>
    <property type="match status" value="1"/>
</dbReference>
<evidence type="ECO:0000313" key="7">
    <source>
        <dbReference type="Proteomes" id="UP000051952"/>
    </source>
</evidence>
<comment type="catalytic activity">
    <reaction evidence="1 4">
        <text>[protein]-peptidylproline (omega=180) = [protein]-peptidylproline (omega=0)</text>
        <dbReference type="Rhea" id="RHEA:16237"/>
        <dbReference type="Rhea" id="RHEA-COMP:10747"/>
        <dbReference type="Rhea" id="RHEA-COMP:10748"/>
        <dbReference type="ChEBI" id="CHEBI:83833"/>
        <dbReference type="ChEBI" id="CHEBI:83834"/>
        <dbReference type="EC" id="5.2.1.8"/>
    </reaction>
</comment>
<evidence type="ECO:0000259" key="5">
    <source>
        <dbReference type="PROSITE" id="PS50072"/>
    </source>
</evidence>
<dbReference type="EMBL" id="CYKH01000841">
    <property type="protein sequence ID" value="CUG49426.1"/>
    <property type="molecule type" value="Genomic_DNA"/>
</dbReference>
<dbReference type="SUPFAM" id="SSF50891">
    <property type="entry name" value="Cyclophilin-like"/>
    <property type="match status" value="1"/>
</dbReference>
<evidence type="ECO:0000256" key="2">
    <source>
        <dbReference type="ARBA" id="ARBA00023110"/>
    </source>
</evidence>
<evidence type="ECO:0000256" key="4">
    <source>
        <dbReference type="RuleBase" id="RU363019"/>
    </source>
</evidence>
<evidence type="ECO:0000256" key="1">
    <source>
        <dbReference type="ARBA" id="ARBA00000971"/>
    </source>
</evidence>
<feature type="domain" description="PPIase cyclophilin-type" evidence="5">
    <location>
        <begin position="68"/>
        <end position="226"/>
    </location>
</feature>
<dbReference type="VEuPathDB" id="TriTrypDB:BSAL_80165"/>
<dbReference type="GO" id="GO:0016018">
    <property type="term" value="F:cyclosporin A binding"/>
    <property type="evidence" value="ECO:0007669"/>
    <property type="project" value="TreeGrafter"/>
</dbReference>
<dbReference type="Gene3D" id="2.40.100.10">
    <property type="entry name" value="Cyclophilin-like"/>
    <property type="match status" value="1"/>
</dbReference>
<dbReference type="OrthoDB" id="193499at2759"/>
<dbReference type="GO" id="GO:0005737">
    <property type="term" value="C:cytoplasm"/>
    <property type="evidence" value="ECO:0007669"/>
    <property type="project" value="TreeGrafter"/>
</dbReference>
<dbReference type="InterPro" id="IPR002130">
    <property type="entry name" value="Cyclophilin-type_PPIase_dom"/>
</dbReference>
<dbReference type="AlphaFoldDB" id="A0A0S4J0W0"/>
<dbReference type="GO" id="GO:0006457">
    <property type="term" value="P:protein folding"/>
    <property type="evidence" value="ECO:0007669"/>
    <property type="project" value="InterPro"/>
</dbReference>
<keyword evidence="3 4" id="KW-0413">Isomerase</keyword>
<name>A0A0S4J0W0_BODSA</name>
<keyword evidence="2 4" id="KW-0697">Rotamase</keyword>
<keyword evidence="7" id="KW-1185">Reference proteome</keyword>
<dbReference type="FunFam" id="2.40.100.10:FF:000013">
    <property type="entry name" value="Peptidyl-prolyl cis-trans isomerase"/>
    <property type="match status" value="1"/>
</dbReference>
<dbReference type="PROSITE" id="PS00170">
    <property type="entry name" value="CSA_PPIASE_1"/>
    <property type="match status" value="1"/>
</dbReference>